<dbReference type="InterPro" id="IPR047002">
    <property type="entry name" value="Tcp10_C_sf"/>
</dbReference>
<organism evidence="2">
    <name type="scientific">Pelagomonas calceolata</name>
    <dbReference type="NCBI Taxonomy" id="35677"/>
    <lineage>
        <taxon>Eukaryota</taxon>
        <taxon>Sar</taxon>
        <taxon>Stramenopiles</taxon>
        <taxon>Ochrophyta</taxon>
        <taxon>Pelagophyceae</taxon>
        <taxon>Pelagomonadales</taxon>
        <taxon>Pelagomonadaceae</taxon>
        <taxon>Pelagomonas</taxon>
    </lineage>
</organism>
<reference evidence="2" key="1">
    <citation type="submission" date="2021-01" db="EMBL/GenBank/DDBJ databases">
        <authorList>
            <person name="Corre E."/>
            <person name="Pelletier E."/>
            <person name="Niang G."/>
            <person name="Scheremetjew M."/>
            <person name="Finn R."/>
            <person name="Kale V."/>
            <person name="Holt S."/>
            <person name="Cochrane G."/>
            <person name="Meng A."/>
            <person name="Brown T."/>
            <person name="Cohen L."/>
        </authorList>
    </citation>
    <scope>NUCLEOTIDE SEQUENCE</scope>
    <source>
        <strain evidence="2">CCMP1756</strain>
    </source>
</reference>
<feature type="region of interest" description="Disordered" evidence="1">
    <location>
        <begin position="1"/>
        <end position="46"/>
    </location>
</feature>
<dbReference type="EMBL" id="HBIW01004631">
    <property type="protein sequence ID" value="CAE0688328.1"/>
    <property type="molecule type" value="Transcribed_RNA"/>
</dbReference>
<dbReference type="AlphaFoldDB" id="A0A7S3ZN84"/>
<dbReference type="Gene3D" id="2.60.450.20">
    <property type="match status" value="1"/>
</dbReference>
<accession>A0A7S3ZN84</accession>
<feature type="compositionally biased region" description="Basic and acidic residues" evidence="1">
    <location>
        <begin position="1"/>
        <end position="21"/>
    </location>
</feature>
<name>A0A7S3ZN84_9STRA</name>
<evidence type="ECO:0008006" key="3">
    <source>
        <dbReference type="Google" id="ProtNLM"/>
    </source>
</evidence>
<evidence type="ECO:0000256" key="1">
    <source>
        <dbReference type="SAM" id="MobiDB-lite"/>
    </source>
</evidence>
<proteinExistence type="predicted"/>
<evidence type="ECO:0000313" key="2">
    <source>
        <dbReference type="EMBL" id="CAE0688328.1"/>
    </source>
</evidence>
<gene>
    <name evidence="2" type="ORF">PCAL00307_LOCUS3762</name>
</gene>
<protein>
    <recommendedName>
        <fullName evidence="3">Centromere protein J C-terminal domain-containing protein</fullName>
    </recommendedName>
</protein>
<sequence>MASRIFDKAASKEESFKDDSTRAMTPEIPSKAASWSAEEPPSKPKRVIKTAEAVDRAGRKVGVMKTFDDGSKVQENLNGTVIEIALDGTRTQTNKDGTVITSYLDGSKRQQNKDGKVIETTVDGEQVQTNPDGTRIVLNSKDSGCGCLGL</sequence>